<dbReference type="GO" id="GO:0005643">
    <property type="term" value="C:nuclear pore"/>
    <property type="evidence" value="ECO:0007669"/>
    <property type="project" value="UniProtKB-SubCell"/>
</dbReference>
<dbReference type="Gene3D" id="2.130.10.10">
    <property type="entry name" value="YVTN repeat-like/Quinoprotein amine dehydrogenase"/>
    <property type="match status" value="1"/>
</dbReference>
<evidence type="ECO:0000256" key="1">
    <source>
        <dbReference type="ARBA" id="ARBA00004567"/>
    </source>
</evidence>
<evidence type="ECO:0000313" key="10">
    <source>
        <dbReference type="EMBL" id="PSN72171.1"/>
    </source>
</evidence>
<protein>
    <recommendedName>
        <fullName evidence="12">Nuclear pore complex protein An-Nup82</fullName>
    </recommendedName>
</protein>
<dbReference type="GO" id="GO:0000055">
    <property type="term" value="P:ribosomal large subunit export from nucleus"/>
    <property type="evidence" value="ECO:0007669"/>
    <property type="project" value="InterPro"/>
</dbReference>
<evidence type="ECO:0000313" key="11">
    <source>
        <dbReference type="Proteomes" id="UP000240883"/>
    </source>
</evidence>
<keyword evidence="8" id="KW-0175">Coiled coil</keyword>
<dbReference type="EMBL" id="KZ678130">
    <property type="protein sequence ID" value="PSN72171.1"/>
    <property type="molecule type" value="Genomic_DNA"/>
</dbReference>
<name>A0A2T2P3C7_CORCC</name>
<evidence type="ECO:0000256" key="2">
    <source>
        <dbReference type="ARBA" id="ARBA00022448"/>
    </source>
</evidence>
<evidence type="ECO:0000256" key="8">
    <source>
        <dbReference type="SAM" id="Coils"/>
    </source>
</evidence>
<dbReference type="Proteomes" id="UP000240883">
    <property type="component" value="Unassembled WGS sequence"/>
</dbReference>
<feature type="compositionally biased region" description="Basic and acidic residues" evidence="9">
    <location>
        <begin position="782"/>
        <end position="792"/>
    </location>
</feature>
<dbReference type="GO" id="GO:0006406">
    <property type="term" value="P:mRNA export from nucleus"/>
    <property type="evidence" value="ECO:0007669"/>
    <property type="project" value="TreeGrafter"/>
</dbReference>
<dbReference type="GO" id="GO:0000056">
    <property type="term" value="P:ribosomal small subunit export from nucleus"/>
    <property type="evidence" value="ECO:0007669"/>
    <property type="project" value="InterPro"/>
</dbReference>
<dbReference type="STRING" id="1448308.A0A2T2P3C7"/>
<dbReference type="OrthoDB" id="341482at2759"/>
<keyword evidence="6" id="KW-0906">Nuclear pore complex</keyword>
<keyword evidence="4" id="KW-0653">Protein transport</keyword>
<comment type="subcellular location">
    <subcellularLocation>
        <location evidence="1">Nucleus</location>
        <location evidence="1">Nuclear pore complex</location>
    </subcellularLocation>
</comment>
<dbReference type="AlphaFoldDB" id="A0A2T2P3C7"/>
<evidence type="ECO:0000256" key="3">
    <source>
        <dbReference type="ARBA" id="ARBA00022816"/>
    </source>
</evidence>
<dbReference type="GO" id="GO:0006606">
    <property type="term" value="P:protein import into nucleus"/>
    <property type="evidence" value="ECO:0007669"/>
    <property type="project" value="TreeGrafter"/>
</dbReference>
<keyword evidence="3" id="KW-0509">mRNA transport</keyword>
<organism evidence="10 11">
    <name type="scientific">Corynespora cassiicola Philippines</name>
    <dbReference type="NCBI Taxonomy" id="1448308"/>
    <lineage>
        <taxon>Eukaryota</taxon>
        <taxon>Fungi</taxon>
        <taxon>Dikarya</taxon>
        <taxon>Ascomycota</taxon>
        <taxon>Pezizomycotina</taxon>
        <taxon>Dothideomycetes</taxon>
        <taxon>Pleosporomycetidae</taxon>
        <taxon>Pleosporales</taxon>
        <taxon>Corynesporascaceae</taxon>
        <taxon>Corynespora</taxon>
    </lineage>
</organism>
<dbReference type="InterPro" id="IPR036322">
    <property type="entry name" value="WD40_repeat_dom_sf"/>
</dbReference>
<evidence type="ECO:0000256" key="5">
    <source>
        <dbReference type="ARBA" id="ARBA00023010"/>
    </source>
</evidence>
<evidence type="ECO:0000256" key="6">
    <source>
        <dbReference type="ARBA" id="ARBA00023132"/>
    </source>
</evidence>
<dbReference type="PANTHER" id="PTHR13257">
    <property type="entry name" value="NUCLEOPORIN NUP84-RELATED"/>
    <property type="match status" value="1"/>
</dbReference>
<keyword evidence="2" id="KW-0813">Transport</keyword>
<dbReference type="InterPro" id="IPR037700">
    <property type="entry name" value="NUP88/NUP82"/>
</dbReference>
<keyword evidence="5" id="KW-0811">Translocation</keyword>
<sequence>MPKVLSYTPQWLQRPNPGYHIFAPKAVAPNALVPKKRQEDENIHRKTIATRGSEIFVAVGHEIRWADLAALKEETASSYRTLKVSIPLPITRLTLSPYGDYLAVSTSHTVHVVHLPDSSTLAADDNTTIKPKTFQVGPTAHVLEESPVASILWHPLGYHGRCLITITRAGVVRLWEVNRSDRSTFSEPTLSIDIQKLANATCEQDDLSASKYGAPKGFSPDSVELEVASACFGDFPEQEGVHGWAPLTLWIAMIGGDVYALCPLLPSKWQLFESTGATTFLQTLTSSVNINHAEIEEDEEAPDDVKEVAQKQLSWLSDILYQEPFKEQHHDGDSVKVFTRPGSVPAIPLLQGPFNIAPEVDEFELSDIVVYSLKTFFEGTDEEAAEGLPAAVICLLTDTCKVHICLDLEGVEGRWLPSVKYHEPYQLPDWTLYVAETVVLRDDDKPSFNQCITPDVHTDFSFFVSDASGVFYVSLESWIRKLENELSEPQQEGAGFRLKRLLDSASTHAEKCIQGRPRNEPDQEDVTAAVIIEDGNIGYLLLTSIDDEPHAVILDAPEDGVPTAEEIAEWWTVPGPARTTRQPWRPRKELYEPIDLHAAIDRIVPARHKATFKDEIRLSPANLELLLGAHKVLAHHTHRLQTAVADLFNQCERLRQEFRDQIYRTAQLVPKIDSATGSDEVDAGSGARINARVEERLERVKTRQEEINARYENLRRKMAMVGGTELSEREAAWLDELQLLGSALDKNQRTLTDDIDGSEVPAWKRIETLKSKKQTIEEQIQELRKGNEEQERTPAAVRVPAHSRKQENEQVEALLQQEAALVEAATNKLRSLGVSIPVHSENGD</sequence>
<evidence type="ECO:0000256" key="9">
    <source>
        <dbReference type="SAM" id="MobiDB-lite"/>
    </source>
</evidence>
<dbReference type="InterPro" id="IPR015943">
    <property type="entry name" value="WD40/YVTN_repeat-like_dom_sf"/>
</dbReference>
<accession>A0A2T2P3C7</accession>
<dbReference type="GO" id="GO:0017056">
    <property type="term" value="F:structural constituent of nuclear pore"/>
    <property type="evidence" value="ECO:0007669"/>
    <property type="project" value="InterPro"/>
</dbReference>
<dbReference type="SUPFAM" id="SSF50978">
    <property type="entry name" value="WD40 repeat-like"/>
    <property type="match status" value="1"/>
</dbReference>
<evidence type="ECO:0000256" key="4">
    <source>
        <dbReference type="ARBA" id="ARBA00022927"/>
    </source>
</evidence>
<gene>
    <name evidence="10" type="ORF">BS50DRAFT_630245</name>
</gene>
<proteinExistence type="predicted"/>
<feature type="region of interest" description="Disordered" evidence="9">
    <location>
        <begin position="782"/>
        <end position="809"/>
    </location>
</feature>
<feature type="coiled-coil region" evidence="8">
    <location>
        <begin position="690"/>
        <end position="717"/>
    </location>
</feature>
<reference evidence="10 11" key="1">
    <citation type="journal article" date="2018" name="Front. Microbiol.">
        <title>Genome-Wide Analysis of Corynespora cassiicola Leaf Fall Disease Putative Effectors.</title>
        <authorList>
            <person name="Lopez D."/>
            <person name="Ribeiro S."/>
            <person name="Label P."/>
            <person name="Fumanal B."/>
            <person name="Venisse J.S."/>
            <person name="Kohler A."/>
            <person name="de Oliveira R.R."/>
            <person name="Labutti K."/>
            <person name="Lipzen A."/>
            <person name="Lail K."/>
            <person name="Bauer D."/>
            <person name="Ohm R.A."/>
            <person name="Barry K.W."/>
            <person name="Spatafora J."/>
            <person name="Grigoriev I.V."/>
            <person name="Martin F.M."/>
            <person name="Pujade-Renaud V."/>
        </authorList>
    </citation>
    <scope>NUCLEOTIDE SEQUENCE [LARGE SCALE GENOMIC DNA]</scope>
    <source>
        <strain evidence="10 11">Philippines</strain>
    </source>
</reference>
<keyword evidence="11" id="KW-1185">Reference proteome</keyword>
<evidence type="ECO:0008006" key="12">
    <source>
        <dbReference type="Google" id="ProtNLM"/>
    </source>
</evidence>
<evidence type="ECO:0000256" key="7">
    <source>
        <dbReference type="ARBA" id="ARBA00023242"/>
    </source>
</evidence>
<keyword evidence="7" id="KW-0539">Nucleus</keyword>
<dbReference type="PANTHER" id="PTHR13257:SF0">
    <property type="entry name" value="NUCLEAR PORE COMPLEX PROTEIN NUP88"/>
    <property type="match status" value="1"/>
</dbReference>